<protein>
    <recommendedName>
        <fullName evidence="6">CheR-type methyltransferase domain-containing protein</fullName>
    </recommendedName>
</protein>
<keyword evidence="3" id="KW-0949">S-adenosyl-L-methionine</keyword>
<dbReference type="SUPFAM" id="SSF53335">
    <property type="entry name" value="S-adenosyl-L-methionine-dependent methyltransferases"/>
    <property type="match status" value="1"/>
</dbReference>
<dbReference type="SMART" id="SM00028">
    <property type="entry name" value="TPR"/>
    <property type="match status" value="2"/>
</dbReference>
<proteinExistence type="predicted"/>
<dbReference type="InterPro" id="IPR050903">
    <property type="entry name" value="Bact_Chemotaxis_MeTrfase"/>
</dbReference>
<evidence type="ECO:0000256" key="1">
    <source>
        <dbReference type="ARBA" id="ARBA00022603"/>
    </source>
</evidence>
<dbReference type="Proteomes" id="UP000232638">
    <property type="component" value="Chromosome"/>
</dbReference>
<accession>A0A2K8U5E9</accession>
<dbReference type="InterPro" id="IPR000780">
    <property type="entry name" value="CheR_MeTrfase"/>
</dbReference>
<dbReference type="InterPro" id="IPR022642">
    <property type="entry name" value="CheR_C"/>
</dbReference>
<dbReference type="GO" id="GO:0008757">
    <property type="term" value="F:S-adenosylmethionine-dependent methyltransferase activity"/>
    <property type="evidence" value="ECO:0007669"/>
    <property type="project" value="InterPro"/>
</dbReference>
<dbReference type="SUPFAM" id="SSF48452">
    <property type="entry name" value="TPR-like"/>
    <property type="match status" value="1"/>
</dbReference>
<dbReference type="EMBL" id="CP020370">
    <property type="protein sequence ID" value="AUB80261.1"/>
    <property type="molecule type" value="Genomic_DNA"/>
</dbReference>
<keyword evidence="1" id="KW-0489">Methyltransferase</keyword>
<dbReference type="Pfam" id="PF14559">
    <property type="entry name" value="TPR_19"/>
    <property type="match status" value="1"/>
</dbReference>
<gene>
    <name evidence="7" type="ORF">THSYN_04320</name>
</gene>
<evidence type="ECO:0000256" key="3">
    <source>
        <dbReference type="ARBA" id="ARBA00022691"/>
    </source>
</evidence>
<dbReference type="GO" id="GO:0032259">
    <property type="term" value="P:methylation"/>
    <property type="evidence" value="ECO:0007669"/>
    <property type="project" value="UniProtKB-KW"/>
</dbReference>
<evidence type="ECO:0000313" key="7">
    <source>
        <dbReference type="EMBL" id="AUB80261.1"/>
    </source>
</evidence>
<feature type="domain" description="CheR-type methyltransferase" evidence="6">
    <location>
        <begin position="1"/>
        <end position="246"/>
    </location>
</feature>
<dbReference type="PANTHER" id="PTHR24422">
    <property type="entry name" value="CHEMOTAXIS PROTEIN METHYLTRANSFERASE"/>
    <property type="match status" value="1"/>
</dbReference>
<evidence type="ECO:0000256" key="2">
    <source>
        <dbReference type="ARBA" id="ARBA00022679"/>
    </source>
</evidence>
<dbReference type="SMART" id="SM00138">
    <property type="entry name" value="MeTrc"/>
    <property type="match status" value="1"/>
</dbReference>
<evidence type="ECO:0000313" key="8">
    <source>
        <dbReference type="Proteomes" id="UP000232638"/>
    </source>
</evidence>
<dbReference type="InterPro" id="IPR029063">
    <property type="entry name" value="SAM-dependent_MTases_sf"/>
</dbReference>
<sequence>MNLEAARGLLQVRLGLRLEGQDEARLQRAVQQRMTALGMDAGPAYLAQLHTDATELTALAGLLTIKETYFYREPQHLRLLTGHLAPLLLRGRAAGVPVRILSAGCATGEEPYSIAIALRERYAASAARLFRIEAVDLDPQAIASARAGRYRPYALRALDPDLKARWFTPAPDGTHQVTEPIRQGVAFRPLNLVADPYPDALHGQDLIFYRNLSIYFDAATRAAVLRRLRTLLRPGGYLIVGLAETLANGFGIFALCEREGVWYFANAAAEASPPPPPTLPTAGPGTADRCPPPVAPPAPAMVPLPADPGPARDTLPQAAGVPAPILDEARREAHRSDHEESYRQALALARAERFAAALEVLAPLCAAPRALPLHLRLLAQLLLEGGDQEGAAAAARRVLALDAWSVDALVLLGRIARAQGDLGEAVAHLRRAIYARPDHWPAHLELAQCRAADGHPEAARREYRIALRLLGEAGPTADQTGPLPAALPVADLRHLCRARLARLGEPT</sequence>
<reference evidence="7 8" key="1">
    <citation type="submission" date="2017-03" db="EMBL/GenBank/DDBJ databases">
        <title>Complete genome sequence of Candidatus 'Thiodictyon syntrophicum' sp. nov. strain Cad16T, a photolithoautotroph purple sulfur bacterium isolated from an alpine meromictic lake.</title>
        <authorList>
            <person name="Luedin S.M."/>
            <person name="Pothier J.F."/>
            <person name="Danza F."/>
            <person name="Storelli N."/>
            <person name="Wittwer M."/>
            <person name="Tonolla M."/>
        </authorList>
    </citation>
    <scope>NUCLEOTIDE SEQUENCE [LARGE SCALE GENOMIC DNA]</scope>
    <source>
        <strain evidence="7 8">Cad16T</strain>
    </source>
</reference>
<dbReference type="PROSITE" id="PS50005">
    <property type="entry name" value="TPR"/>
    <property type="match status" value="1"/>
</dbReference>
<name>A0A2K8U5E9_9GAMM</name>
<dbReference type="PROSITE" id="PS50123">
    <property type="entry name" value="CHER"/>
    <property type="match status" value="1"/>
</dbReference>
<organism evidence="7 8">
    <name type="scientific">Candidatus Thiodictyon syntrophicum</name>
    <dbReference type="NCBI Taxonomy" id="1166950"/>
    <lineage>
        <taxon>Bacteria</taxon>
        <taxon>Pseudomonadati</taxon>
        <taxon>Pseudomonadota</taxon>
        <taxon>Gammaproteobacteria</taxon>
        <taxon>Chromatiales</taxon>
        <taxon>Chromatiaceae</taxon>
        <taxon>Thiodictyon</taxon>
    </lineage>
</organism>
<evidence type="ECO:0000259" key="6">
    <source>
        <dbReference type="PROSITE" id="PS50123"/>
    </source>
</evidence>
<keyword evidence="8" id="KW-1185">Reference proteome</keyword>
<dbReference type="Gene3D" id="1.25.40.10">
    <property type="entry name" value="Tetratricopeptide repeat domain"/>
    <property type="match status" value="1"/>
</dbReference>
<dbReference type="PRINTS" id="PR00996">
    <property type="entry name" value="CHERMTFRASE"/>
</dbReference>
<dbReference type="KEGG" id="tsy:THSYN_04320"/>
<dbReference type="Pfam" id="PF01739">
    <property type="entry name" value="CheR"/>
    <property type="match status" value="1"/>
</dbReference>
<keyword evidence="4" id="KW-0802">TPR repeat</keyword>
<dbReference type="RefSeq" id="WP_100918064.1">
    <property type="nucleotide sequence ID" value="NZ_CP020370.1"/>
</dbReference>
<evidence type="ECO:0000256" key="4">
    <source>
        <dbReference type="PROSITE-ProRule" id="PRU00339"/>
    </source>
</evidence>
<feature type="region of interest" description="Disordered" evidence="5">
    <location>
        <begin position="271"/>
        <end position="298"/>
    </location>
</feature>
<dbReference type="AlphaFoldDB" id="A0A2K8U5E9"/>
<feature type="repeat" description="TPR" evidence="4">
    <location>
        <begin position="406"/>
        <end position="439"/>
    </location>
</feature>
<dbReference type="InterPro" id="IPR011990">
    <property type="entry name" value="TPR-like_helical_dom_sf"/>
</dbReference>
<dbReference type="Gene3D" id="3.40.50.150">
    <property type="entry name" value="Vaccinia Virus protein VP39"/>
    <property type="match status" value="1"/>
</dbReference>
<dbReference type="InterPro" id="IPR019734">
    <property type="entry name" value="TPR_rpt"/>
</dbReference>
<evidence type="ECO:0000256" key="5">
    <source>
        <dbReference type="SAM" id="MobiDB-lite"/>
    </source>
</evidence>
<keyword evidence="2" id="KW-0808">Transferase</keyword>
<dbReference type="PANTHER" id="PTHR24422:SF19">
    <property type="entry name" value="CHEMOTAXIS PROTEIN METHYLTRANSFERASE"/>
    <property type="match status" value="1"/>
</dbReference>
<dbReference type="OrthoDB" id="9816309at2"/>